<name>A0A6P6XQ86_DERPT</name>
<dbReference type="KEGG" id="dpte:113788790"/>
<organism evidence="1 2">
    <name type="scientific">Dermatophagoides pteronyssinus</name>
    <name type="common">European house dust mite</name>
    <dbReference type="NCBI Taxonomy" id="6956"/>
    <lineage>
        <taxon>Eukaryota</taxon>
        <taxon>Metazoa</taxon>
        <taxon>Ecdysozoa</taxon>
        <taxon>Arthropoda</taxon>
        <taxon>Chelicerata</taxon>
        <taxon>Arachnida</taxon>
        <taxon>Acari</taxon>
        <taxon>Acariformes</taxon>
        <taxon>Sarcoptiformes</taxon>
        <taxon>Astigmata</taxon>
        <taxon>Psoroptidia</taxon>
        <taxon>Analgoidea</taxon>
        <taxon>Pyroglyphidae</taxon>
        <taxon>Dermatophagoidinae</taxon>
        <taxon>Dermatophagoides</taxon>
    </lineage>
</organism>
<dbReference type="OrthoDB" id="6511153at2759"/>
<reference evidence="2" key="1">
    <citation type="submission" date="2025-08" db="UniProtKB">
        <authorList>
            <consortium name="RefSeq"/>
        </authorList>
    </citation>
    <scope>IDENTIFICATION</scope>
    <source>
        <strain evidence="2">Airmid</strain>
    </source>
</reference>
<keyword evidence="1" id="KW-1185">Reference proteome</keyword>
<dbReference type="GeneID" id="113788790"/>
<protein>
    <submittedName>
        <fullName evidence="2">Uncharacterized protein LOC113788790</fullName>
    </submittedName>
</protein>
<sequence>MLMKIVSIWPTLLIIMLTIIVTNIMMIPLSLSLPLQSSSQTISKISKDDNRLFLSSSLPSSAAASTTTTMITSEKPFCNIFQPCGWEVFRPEQFRKIPSYFVFSSCQCSIGQYCVHDTDDLSIYSFVYRCKSTQNNLINT</sequence>
<accession>A0A6P6XQ86</accession>
<proteinExistence type="predicted"/>
<evidence type="ECO:0000313" key="1">
    <source>
        <dbReference type="Proteomes" id="UP000515146"/>
    </source>
</evidence>
<dbReference type="RefSeq" id="XP_027194044.1">
    <property type="nucleotide sequence ID" value="XM_027338243.1"/>
</dbReference>
<dbReference type="InParanoid" id="A0A6P6XQ86"/>
<gene>
    <name evidence="2" type="primary">LOC113788790</name>
</gene>
<evidence type="ECO:0000313" key="2">
    <source>
        <dbReference type="RefSeq" id="XP_027194044.1"/>
    </source>
</evidence>
<dbReference type="Proteomes" id="UP000515146">
    <property type="component" value="Unplaced"/>
</dbReference>
<dbReference type="AlphaFoldDB" id="A0A6P6XQ86"/>